<dbReference type="AlphaFoldDB" id="A0A0E0MI02"/>
<sequence>MPLACVADCQLMIIEFGAYVKAVASAVEPMLEFSSPIEVASIGAPGASCSDDSTGRPTGRENAWQLRRPAVDAAHVRRRPEIAAVLRPKGSSSSPISQAVSTARRAREFAAQLAVGRQKIPTGTQSLDLSRGYDGESTIERDKK</sequence>
<name>A0A0E0MI02_ORYPU</name>
<protein>
    <submittedName>
        <fullName evidence="2">Uncharacterized protein</fullName>
    </submittedName>
</protein>
<organism evidence="2">
    <name type="scientific">Oryza punctata</name>
    <name type="common">Red rice</name>
    <dbReference type="NCBI Taxonomy" id="4537"/>
    <lineage>
        <taxon>Eukaryota</taxon>
        <taxon>Viridiplantae</taxon>
        <taxon>Streptophyta</taxon>
        <taxon>Embryophyta</taxon>
        <taxon>Tracheophyta</taxon>
        <taxon>Spermatophyta</taxon>
        <taxon>Magnoliopsida</taxon>
        <taxon>Liliopsida</taxon>
        <taxon>Poales</taxon>
        <taxon>Poaceae</taxon>
        <taxon>BOP clade</taxon>
        <taxon>Oryzoideae</taxon>
        <taxon>Oryzeae</taxon>
        <taxon>Oryzinae</taxon>
        <taxon>Oryza</taxon>
    </lineage>
</organism>
<accession>A0A0E0MI02</accession>
<dbReference type="Gramene" id="OPUNC11G18740.1">
    <property type="protein sequence ID" value="OPUNC11G18740.1"/>
    <property type="gene ID" value="OPUNC11G18740"/>
</dbReference>
<dbReference type="Proteomes" id="UP000026962">
    <property type="component" value="Chromosome 11"/>
</dbReference>
<keyword evidence="3" id="KW-1185">Reference proteome</keyword>
<dbReference type="HOGENOM" id="CLU_1799580_0_0_1"/>
<evidence type="ECO:0000256" key="1">
    <source>
        <dbReference type="SAM" id="MobiDB-lite"/>
    </source>
</evidence>
<feature type="compositionally biased region" description="Basic and acidic residues" evidence="1">
    <location>
        <begin position="131"/>
        <end position="144"/>
    </location>
</feature>
<evidence type="ECO:0000313" key="3">
    <source>
        <dbReference type="Proteomes" id="UP000026962"/>
    </source>
</evidence>
<feature type="region of interest" description="Disordered" evidence="1">
    <location>
        <begin position="120"/>
        <end position="144"/>
    </location>
</feature>
<evidence type="ECO:0000313" key="2">
    <source>
        <dbReference type="EnsemblPlants" id="OPUNC11G18740.1"/>
    </source>
</evidence>
<reference evidence="2" key="1">
    <citation type="submission" date="2015-04" db="UniProtKB">
        <authorList>
            <consortium name="EnsemblPlants"/>
        </authorList>
    </citation>
    <scope>IDENTIFICATION</scope>
</reference>
<dbReference type="EnsemblPlants" id="OPUNC11G18740.1">
    <property type="protein sequence ID" value="OPUNC11G18740.1"/>
    <property type="gene ID" value="OPUNC11G18740"/>
</dbReference>
<reference evidence="2" key="2">
    <citation type="submission" date="2018-05" db="EMBL/GenBank/DDBJ databases">
        <title>OpunRS2 (Oryza punctata Reference Sequence Version 2).</title>
        <authorList>
            <person name="Zhang J."/>
            <person name="Kudrna D."/>
            <person name="Lee S."/>
            <person name="Talag J."/>
            <person name="Welchert J."/>
            <person name="Wing R.A."/>
        </authorList>
    </citation>
    <scope>NUCLEOTIDE SEQUENCE [LARGE SCALE GENOMIC DNA]</scope>
</reference>
<proteinExistence type="predicted"/>